<gene>
    <name evidence="2" type="ORF">E1163_01240</name>
</gene>
<comment type="caution">
    <text evidence="2">The sequence shown here is derived from an EMBL/GenBank/DDBJ whole genome shotgun (WGS) entry which is preliminary data.</text>
</comment>
<dbReference type="Pfam" id="PF18962">
    <property type="entry name" value="Por_Secre_tail"/>
    <property type="match status" value="1"/>
</dbReference>
<dbReference type="InterPro" id="IPR026444">
    <property type="entry name" value="Secre_tail"/>
</dbReference>
<dbReference type="EMBL" id="SMLW01000237">
    <property type="protein sequence ID" value="MTI23567.1"/>
    <property type="molecule type" value="Genomic_DNA"/>
</dbReference>
<dbReference type="RefSeq" id="WP_185155912.1">
    <property type="nucleotide sequence ID" value="NZ_BAAAFL010000012.1"/>
</dbReference>
<reference evidence="2 3" key="1">
    <citation type="submission" date="2019-02" db="EMBL/GenBank/DDBJ databases">
        <authorList>
            <person name="Goldberg S.R."/>
            <person name="Haltli B.A."/>
            <person name="Correa H."/>
            <person name="Russell K.G."/>
        </authorList>
    </citation>
    <scope>NUCLEOTIDE SEQUENCE [LARGE SCALE GENOMIC DNA]</scope>
    <source>
        <strain evidence="2 3">JCM 16186</strain>
    </source>
</reference>
<protein>
    <submittedName>
        <fullName evidence="2">T9SS type A sorting domain-containing protein</fullName>
    </submittedName>
</protein>
<accession>A0ABW9RHN5</accession>
<sequence length="79" mass="9155">MRSIEVYPNPAGDQIKVTSIPFNENYLLEIRNVYGKDIFNRRVIHGDQLILDTSSYMPGVYILKVTKGAKSEYTQFIKR</sequence>
<evidence type="ECO:0000259" key="1">
    <source>
        <dbReference type="Pfam" id="PF18962"/>
    </source>
</evidence>
<name>A0ABW9RHN5_9BACT</name>
<proteinExistence type="predicted"/>
<evidence type="ECO:0000313" key="2">
    <source>
        <dbReference type="EMBL" id="MTI23567.1"/>
    </source>
</evidence>
<feature type="domain" description="Secretion system C-terminal sorting" evidence="1">
    <location>
        <begin position="6"/>
        <end position="76"/>
    </location>
</feature>
<dbReference type="NCBIfam" id="TIGR04183">
    <property type="entry name" value="Por_Secre_tail"/>
    <property type="match status" value="1"/>
</dbReference>
<dbReference type="Proteomes" id="UP000798808">
    <property type="component" value="Unassembled WGS sequence"/>
</dbReference>
<evidence type="ECO:0000313" key="3">
    <source>
        <dbReference type="Proteomes" id="UP000798808"/>
    </source>
</evidence>
<keyword evidence="3" id="KW-1185">Reference proteome</keyword>
<organism evidence="2 3">
    <name type="scientific">Fulvivirga kasyanovii</name>
    <dbReference type="NCBI Taxonomy" id="396812"/>
    <lineage>
        <taxon>Bacteria</taxon>
        <taxon>Pseudomonadati</taxon>
        <taxon>Bacteroidota</taxon>
        <taxon>Cytophagia</taxon>
        <taxon>Cytophagales</taxon>
        <taxon>Fulvivirgaceae</taxon>
        <taxon>Fulvivirga</taxon>
    </lineage>
</organism>